<dbReference type="RefSeq" id="XP_068362279.1">
    <property type="nucleotide sequence ID" value="XM_068502401.1"/>
</dbReference>
<dbReference type="Proteomes" id="UP000179807">
    <property type="component" value="Unassembled WGS sequence"/>
</dbReference>
<dbReference type="EMBL" id="MLAK01000648">
    <property type="protein sequence ID" value="OHT09143.1"/>
    <property type="molecule type" value="Genomic_DNA"/>
</dbReference>
<dbReference type="AlphaFoldDB" id="A0A1J4KCJ3"/>
<gene>
    <name evidence="1" type="ORF">TRFO_22162</name>
</gene>
<organism evidence="1 2">
    <name type="scientific">Tritrichomonas foetus</name>
    <dbReference type="NCBI Taxonomy" id="1144522"/>
    <lineage>
        <taxon>Eukaryota</taxon>
        <taxon>Metamonada</taxon>
        <taxon>Parabasalia</taxon>
        <taxon>Tritrichomonadida</taxon>
        <taxon>Tritrichomonadidae</taxon>
        <taxon>Tritrichomonas</taxon>
    </lineage>
</organism>
<evidence type="ECO:0000313" key="1">
    <source>
        <dbReference type="EMBL" id="OHT09143.1"/>
    </source>
</evidence>
<dbReference type="VEuPathDB" id="TrichDB:TRFO_22162"/>
<sequence>MTVGISAKKLIDFNIKFALDITDEQNTVYFEVNFDIKSITTRGGISEVTFNVNKFSLDPNIPLDQKTNFSAFVFTCINENTNEVFSFHIPVFCSTGGKKALGSDEEEEEEGGDSIVHMRVLLPADQKK</sequence>
<protein>
    <submittedName>
        <fullName evidence="1">Uncharacterized protein</fullName>
    </submittedName>
</protein>
<name>A0A1J4KCJ3_9EUKA</name>
<accession>A0A1J4KCJ3</accession>
<evidence type="ECO:0000313" key="2">
    <source>
        <dbReference type="Proteomes" id="UP000179807"/>
    </source>
</evidence>
<keyword evidence="2" id="KW-1185">Reference proteome</keyword>
<dbReference type="GeneID" id="94837105"/>
<reference evidence="1" key="1">
    <citation type="submission" date="2016-10" db="EMBL/GenBank/DDBJ databases">
        <authorList>
            <person name="Benchimol M."/>
            <person name="Almeida L.G."/>
            <person name="Vasconcelos A.T."/>
            <person name="Perreira-Neves A."/>
            <person name="Rosa I.A."/>
            <person name="Tasca T."/>
            <person name="Bogo M.R."/>
            <person name="de Souza W."/>
        </authorList>
    </citation>
    <scope>NUCLEOTIDE SEQUENCE [LARGE SCALE GENOMIC DNA]</scope>
    <source>
        <strain evidence="1">K</strain>
    </source>
</reference>
<comment type="caution">
    <text evidence="1">The sequence shown here is derived from an EMBL/GenBank/DDBJ whole genome shotgun (WGS) entry which is preliminary data.</text>
</comment>
<proteinExistence type="predicted"/>